<dbReference type="PANTHER" id="PTHR38340:SF1">
    <property type="entry name" value="S-LAYER PROTEIN"/>
    <property type="match status" value="1"/>
</dbReference>
<evidence type="ECO:0000313" key="8">
    <source>
        <dbReference type="EMBL" id="NYZ24645.1"/>
    </source>
</evidence>
<keyword evidence="4" id="KW-0800">Toxin</keyword>
<dbReference type="RefSeq" id="WP_180286422.1">
    <property type="nucleotide sequence ID" value="NZ_JABFDB010000042.1"/>
</dbReference>
<proteinExistence type="predicted"/>
<organism evidence="8 9">
    <name type="scientific">Azospirillum oleiclasticum</name>
    <dbReference type="NCBI Taxonomy" id="2735135"/>
    <lineage>
        <taxon>Bacteria</taxon>
        <taxon>Pseudomonadati</taxon>
        <taxon>Pseudomonadota</taxon>
        <taxon>Alphaproteobacteria</taxon>
        <taxon>Rhodospirillales</taxon>
        <taxon>Azospirillaceae</taxon>
        <taxon>Azospirillum</taxon>
    </lineage>
</organism>
<evidence type="ECO:0000256" key="7">
    <source>
        <dbReference type="ARBA" id="ARBA00023136"/>
    </source>
</evidence>
<keyword evidence="3" id="KW-0964">Secreted</keyword>
<dbReference type="Pfam" id="PF00353">
    <property type="entry name" value="HemolysinCabind"/>
    <property type="match status" value="6"/>
</dbReference>
<dbReference type="InterPro" id="IPR018511">
    <property type="entry name" value="Hemolysin-typ_Ca-bd_CS"/>
</dbReference>
<name>A0ABX2TJW7_9PROT</name>
<dbReference type="InterPro" id="IPR003995">
    <property type="entry name" value="RTX_toxin_determinant-A"/>
</dbReference>
<dbReference type="EMBL" id="JABFDB010000042">
    <property type="protein sequence ID" value="NYZ24645.1"/>
    <property type="molecule type" value="Genomic_DNA"/>
</dbReference>
<keyword evidence="9" id="KW-1185">Reference proteome</keyword>
<sequence length="801" mass="81125">MAQLVAGAGFALDFTEDRAAGGYLLDGFRLDASGNVLATGAGALSLVGQTAWRWHRTVLDYAGQAGAGGTVDARFTGFTDHDPTGAVRYRIAGLDIALGSNALDRLGAELFAAVDTVIGGDGDDSFYMGVAVGRRFDGGNGGDRAIYGADTRRYVWRDGAYRAAVPVIVALAPGVYGAMSADGAMDTLVNVETVTLAGQTSAIAAVAFDGLSYLAANPDVAGAVGLNLVAATAHYAAWGRNERRATGFDALAYGAANPDLAAAFGTDAALLATHYVRNGRLEGRSTSFDALAYGAANPDLAAAFGADTALLAAHYIRNGRLEGRSTSFDARAYLAANPDVAAAFGTDTTAATRHYLLFGWREGRPLRTGAALPAATLTSAMTPSLIEAVEPEAGDAVVARLVSTITGTTGNDTLTGNPATDALGDSQTDLVLGLAGIDSFVLTGAIALYGFTLDGSGRVVVSGPDGTDVLSGVELLQATDGTRPVSTLIVPTEPTFTGLTFTTTATSGDDVLAGTDRADVLGGGLGNDILAGGFGNDTMLGHEGNDRLHGEDGNDSLSGGAGNDRLYGGFGNDRLTGDPIGITGNDTLLGGAGDDILDAGNGNDVLDGGTEADTLYGGYGADLLRGGDGADILYGDVYSDRSITILTTATDLMDDVLAGGAGNDVLHGGAGADLLDGGTGADRFIIANLNESTTAAPDVIVNFNGDAVAAAALLGLASYATRGAEGDRIDLSEIDASILASGNGTFTFIGTDAFSAAGQVRYQASGTVTLIEANVDATLTADLRVQVNIANYSFTAYDFIL</sequence>
<dbReference type="PRINTS" id="PR00313">
    <property type="entry name" value="CABNDNGRPT"/>
</dbReference>
<evidence type="ECO:0000256" key="6">
    <source>
        <dbReference type="ARBA" id="ARBA00023026"/>
    </source>
</evidence>
<gene>
    <name evidence="8" type="ORF">HND93_33495</name>
</gene>
<evidence type="ECO:0000256" key="1">
    <source>
        <dbReference type="ARBA" id="ARBA00004370"/>
    </source>
</evidence>
<dbReference type="Proteomes" id="UP000584642">
    <property type="component" value="Unassembled WGS sequence"/>
</dbReference>
<dbReference type="PANTHER" id="PTHR38340">
    <property type="entry name" value="S-LAYER PROTEIN"/>
    <property type="match status" value="1"/>
</dbReference>
<dbReference type="Gene3D" id="2.150.10.10">
    <property type="entry name" value="Serralysin-like metalloprotease, C-terminal"/>
    <property type="match status" value="4"/>
</dbReference>
<keyword evidence="7" id="KW-0472">Membrane</keyword>
<evidence type="ECO:0000256" key="2">
    <source>
        <dbReference type="ARBA" id="ARBA00004613"/>
    </source>
</evidence>
<dbReference type="InterPro" id="IPR011049">
    <property type="entry name" value="Serralysin-like_metalloprot_C"/>
</dbReference>
<comment type="caution">
    <text evidence="8">The sequence shown here is derived from an EMBL/GenBank/DDBJ whole genome shotgun (WGS) entry which is preliminary data.</text>
</comment>
<protein>
    <submittedName>
        <fullName evidence="8">Calcium-binding protein</fullName>
    </submittedName>
</protein>
<dbReference type="InterPro" id="IPR050557">
    <property type="entry name" value="RTX_toxin/Mannuronan_C5-epim"/>
</dbReference>
<keyword evidence="6" id="KW-0843">Virulence</keyword>
<comment type="subcellular location">
    <subcellularLocation>
        <location evidence="1">Membrane</location>
    </subcellularLocation>
    <subcellularLocation>
        <location evidence="2">Secreted</location>
    </subcellularLocation>
</comment>
<dbReference type="PROSITE" id="PS00330">
    <property type="entry name" value="HEMOLYSIN_CALCIUM"/>
    <property type="match status" value="4"/>
</dbReference>
<keyword evidence="5" id="KW-0677">Repeat</keyword>
<dbReference type="PRINTS" id="PR01488">
    <property type="entry name" value="RTXTOXINA"/>
</dbReference>
<dbReference type="SUPFAM" id="SSF51120">
    <property type="entry name" value="beta-Roll"/>
    <property type="match status" value="3"/>
</dbReference>
<evidence type="ECO:0000256" key="3">
    <source>
        <dbReference type="ARBA" id="ARBA00022525"/>
    </source>
</evidence>
<reference evidence="8 9" key="1">
    <citation type="submission" date="2020-05" db="EMBL/GenBank/DDBJ databases">
        <title>Azospirillum oleiclasticum sp. nov, a nitrogen-fixing and heavy crude oil-emulsifying bacterium isolated from the crude oil of Yumen Oilfield.</title>
        <authorList>
            <person name="Wu D."/>
            <person name="Cai M."/>
            <person name="Zhang X."/>
        </authorList>
    </citation>
    <scope>NUCLEOTIDE SEQUENCE [LARGE SCALE GENOMIC DNA]</scope>
    <source>
        <strain evidence="8 9">ROY-1-1-2</strain>
    </source>
</reference>
<evidence type="ECO:0000256" key="5">
    <source>
        <dbReference type="ARBA" id="ARBA00022737"/>
    </source>
</evidence>
<evidence type="ECO:0000256" key="4">
    <source>
        <dbReference type="ARBA" id="ARBA00022656"/>
    </source>
</evidence>
<evidence type="ECO:0000313" key="9">
    <source>
        <dbReference type="Proteomes" id="UP000584642"/>
    </source>
</evidence>
<accession>A0ABX2TJW7</accession>
<dbReference type="InterPro" id="IPR001343">
    <property type="entry name" value="Hemolysn_Ca-bd"/>
</dbReference>